<feature type="transmembrane region" description="Helical" evidence="5">
    <location>
        <begin position="42"/>
        <end position="60"/>
    </location>
</feature>
<dbReference type="EMBL" id="JAPNPE010000003">
    <property type="protein sequence ID" value="MDK7391784.1"/>
    <property type="molecule type" value="Genomic_DNA"/>
</dbReference>
<feature type="transmembrane region" description="Helical" evidence="5">
    <location>
        <begin position="321"/>
        <end position="343"/>
    </location>
</feature>
<evidence type="ECO:0000256" key="5">
    <source>
        <dbReference type="SAM" id="Phobius"/>
    </source>
</evidence>
<feature type="transmembrane region" description="Helical" evidence="5">
    <location>
        <begin position="355"/>
        <end position="374"/>
    </location>
</feature>
<dbReference type="AlphaFoldDB" id="A0A1J9ZXC7"/>
<name>A0A1J9ZXC7_9BACI</name>
<dbReference type="PANTHER" id="PTHR43424:SF1">
    <property type="entry name" value="LOCUS PUTATIVE PROTEIN 1-RELATED"/>
    <property type="match status" value="1"/>
</dbReference>
<feature type="transmembrane region" description="Helical" evidence="5">
    <location>
        <begin position="9"/>
        <end position="30"/>
    </location>
</feature>
<feature type="transmembrane region" description="Helical" evidence="5">
    <location>
        <begin position="380"/>
        <end position="402"/>
    </location>
</feature>
<dbReference type="GO" id="GO:0016020">
    <property type="term" value="C:membrane"/>
    <property type="evidence" value="ECO:0007669"/>
    <property type="project" value="UniProtKB-SubCell"/>
</dbReference>
<feature type="transmembrane region" description="Helical" evidence="5">
    <location>
        <begin position="446"/>
        <end position="464"/>
    </location>
</feature>
<keyword evidence="10" id="KW-1185">Reference proteome</keyword>
<dbReference type="InterPro" id="IPR002797">
    <property type="entry name" value="Polysacc_synth"/>
</dbReference>
<evidence type="ECO:0000313" key="7">
    <source>
        <dbReference type="EMBL" id="QHH90651.1"/>
    </source>
</evidence>
<evidence type="ECO:0000256" key="1">
    <source>
        <dbReference type="ARBA" id="ARBA00004141"/>
    </source>
</evidence>
<evidence type="ECO:0000313" key="6">
    <source>
        <dbReference type="EMBL" id="MDK7391784.1"/>
    </source>
</evidence>
<evidence type="ECO:0000313" key="9">
    <source>
        <dbReference type="Proteomes" id="UP000194499"/>
    </source>
</evidence>
<proteinExistence type="predicted"/>
<feature type="transmembrane region" description="Helical" evidence="5">
    <location>
        <begin position="112"/>
        <end position="131"/>
    </location>
</feature>
<dbReference type="Proteomes" id="UP000194499">
    <property type="component" value="Unassembled WGS sequence"/>
</dbReference>
<feature type="transmembrane region" description="Helical" evidence="5">
    <location>
        <begin position="143"/>
        <end position="163"/>
    </location>
</feature>
<evidence type="ECO:0000256" key="4">
    <source>
        <dbReference type="ARBA" id="ARBA00023136"/>
    </source>
</evidence>
<dbReference type="EMBL" id="CP041979">
    <property type="protein sequence ID" value="QHH90651.1"/>
    <property type="molecule type" value="Genomic_DNA"/>
</dbReference>
<dbReference type="InterPro" id="IPR052556">
    <property type="entry name" value="PolySynth_Transporter"/>
</dbReference>
<evidence type="ECO:0000313" key="10">
    <source>
        <dbReference type="Proteomes" id="UP000464796"/>
    </source>
</evidence>
<sequence>MQKSIAKNIIYKILLNIFNVILPILVGPYAYRTLGASSMGKVNFSETIFTYFFIFAVFGIHQYGLREISAIKDNKKKSEQLFTSLFILSIFTNLLTFGAYLLFSYFGYAEKGLFYILLIFGFNFIANIFYVEWLNEAYENFDFITLKTIIVKLIYVVMLFIFVQTAQDFYQFTGLLVLSNFLNNIISYIYIRRTVKFDFSNITIKKHLKPLLLIAIFSNAHILYTHLDRFFLGEYVGEKYVSFYVMAFQIMSIINLLMLSVIQVTLPRLSYLSEGDDETAYDKLLNTISQLYFITLFPAAIGIIIVSNLIVVIYGGAQYAAAGPTLAIFSVYMVILGIQSILGNQIMYIKRKEHILVRALLIFGVINIILKVILLKINLFTPTTATLTTTIATLLLVVYIYFYIKKYLKVNYHLFTMANFKYLFYSLTFFPISYAVQLYVSGTIPLFLALVVTNGLAYTLLLFLTKDEILFMALSKLTSKFKKS</sequence>
<comment type="subcellular location">
    <subcellularLocation>
        <location evidence="1">Membrane</location>
        <topology evidence="1">Multi-pass membrane protein</topology>
    </subcellularLocation>
</comment>
<organism evidence="8 9">
    <name type="scientific">Bacillus pacificus</name>
    <dbReference type="NCBI Taxonomy" id="2026187"/>
    <lineage>
        <taxon>Bacteria</taxon>
        <taxon>Bacillati</taxon>
        <taxon>Bacillota</taxon>
        <taxon>Bacilli</taxon>
        <taxon>Bacillales</taxon>
        <taxon>Bacillaceae</taxon>
        <taxon>Bacillus</taxon>
        <taxon>Bacillus cereus group</taxon>
    </lineage>
</organism>
<feature type="transmembrane region" description="Helical" evidence="5">
    <location>
        <begin position="243"/>
        <end position="262"/>
    </location>
</feature>
<dbReference type="Proteomes" id="UP000464796">
    <property type="component" value="Chromosome"/>
</dbReference>
<keyword evidence="2 5" id="KW-0812">Transmembrane</keyword>
<dbReference type="EMBL" id="FWZB01000020">
    <property type="protein sequence ID" value="SMD67033.1"/>
    <property type="molecule type" value="Genomic_DNA"/>
</dbReference>
<evidence type="ECO:0000313" key="8">
    <source>
        <dbReference type="EMBL" id="SMD67033.1"/>
    </source>
</evidence>
<reference evidence="6" key="4">
    <citation type="submission" date="2022-11" db="EMBL/GenBank/DDBJ databases">
        <title>WGS-based characterization of Bacillus cereus isolated from food &amp; feed additives.</title>
        <authorList>
            <person name="Bogaerts B."/>
            <person name="Fraiture M.-A."/>
            <person name="Roosens N.H.C."/>
            <person name="De Keersmaecker S.C.J."/>
            <person name="Vanneste K."/>
        </authorList>
    </citation>
    <scope>NUCLEOTIDE SEQUENCE</scope>
    <source>
        <strain evidence="6">74.2</strain>
    </source>
</reference>
<feature type="transmembrane region" description="Helical" evidence="5">
    <location>
        <begin position="81"/>
        <end position="106"/>
    </location>
</feature>
<dbReference type="Proteomes" id="UP001174229">
    <property type="component" value="Unassembled WGS sequence"/>
</dbReference>
<accession>A0A1J9ZXC7</accession>
<feature type="transmembrane region" description="Helical" evidence="5">
    <location>
        <begin position="169"/>
        <end position="191"/>
    </location>
</feature>
<gene>
    <name evidence="8" type="primary">rfbX</name>
    <name evidence="8" type="ORF">BACERE00191_00493</name>
    <name evidence="7" type="ORF">FPL01_19190</name>
    <name evidence="6" type="ORF">OWO78_10060</name>
</gene>
<reference evidence="9" key="2">
    <citation type="submission" date="2017-04" db="EMBL/GenBank/DDBJ databases">
        <authorList>
            <person name="Criscuolo A."/>
        </authorList>
    </citation>
    <scope>NUCLEOTIDE SEQUENCE [LARGE SCALE GENOMIC DNA]</scope>
</reference>
<evidence type="ECO:0000256" key="3">
    <source>
        <dbReference type="ARBA" id="ARBA00022989"/>
    </source>
</evidence>
<evidence type="ECO:0000256" key="2">
    <source>
        <dbReference type="ARBA" id="ARBA00022692"/>
    </source>
</evidence>
<protein>
    <submittedName>
        <fullName evidence="6">Oligosaccharide flippase family protein</fullName>
    </submittedName>
    <submittedName>
        <fullName evidence="8">Putative O-antigen transporter</fullName>
    </submittedName>
</protein>
<feature type="transmembrane region" description="Helical" evidence="5">
    <location>
        <begin position="291"/>
        <end position="315"/>
    </location>
</feature>
<reference evidence="7 10" key="3">
    <citation type="submission" date="2019-07" db="EMBL/GenBank/DDBJ databases">
        <authorList>
            <person name="Yu W.S."/>
            <person name="Cheong H.-M."/>
            <person name="Choi Y."/>
            <person name="Hwang K.J."/>
            <person name="Jung K."/>
            <person name="Lee S."/>
            <person name="Choi C."/>
        </authorList>
    </citation>
    <scope>NUCLEOTIDE SEQUENCE [LARGE SCALE GENOMIC DNA]</scope>
    <source>
        <strain evidence="7 10">NCCP 15909</strain>
    </source>
</reference>
<dbReference type="PANTHER" id="PTHR43424">
    <property type="entry name" value="LOCUS PUTATIVE PROTEIN 1-RELATED"/>
    <property type="match status" value="1"/>
</dbReference>
<keyword evidence="4 5" id="KW-0472">Membrane</keyword>
<dbReference type="Pfam" id="PF01943">
    <property type="entry name" value="Polysacc_synt"/>
    <property type="match status" value="1"/>
</dbReference>
<dbReference type="RefSeq" id="WP_001172389.1">
    <property type="nucleotide sequence ID" value="NZ_CP093424.1"/>
</dbReference>
<feature type="transmembrane region" description="Helical" evidence="5">
    <location>
        <begin position="211"/>
        <end position="231"/>
    </location>
</feature>
<keyword evidence="3 5" id="KW-1133">Transmembrane helix</keyword>
<reference evidence="8" key="1">
    <citation type="submission" date="2017-04" db="EMBL/GenBank/DDBJ databases">
        <authorList>
            <person name="Afonso C.L."/>
            <person name="Miller P.J."/>
            <person name="Scott M.A."/>
            <person name="Spackman E."/>
            <person name="Goraichik I."/>
            <person name="Dimitrov K.M."/>
            <person name="Suarez D.L."/>
            <person name="Swayne D.E."/>
        </authorList>
    </citation>
    <scope>NUCLEOTIDE SEQUENCE [LARGE SCALE GENOMIC DNA]</scope>
    <source>
        <strain evidence="8">16-00191</strain>
    </source>
</reference>